<comment type="caution">
    <text evidence="4">The sequence shown here is derived from an EMBL/GenBank/DDBJ whole genome shotgun (WGS) entry which is preliminary data.</text>
</comment>
<dbReference type="EMBL" id="JAEEGB010000048">
    <property type="protein sequence ID" value="MBI6875610.1"/>
    <property type="molecule type" value="Genomic_DNA"/>
</dbReference>
<keyword evidence="1" id="KW-0732">Signal</keyword>
<keyword evidence="5" id="KW-1185">Reference proteome</keyword>
<dbReference type="Pfam" id="PF13205">
    <property type="entry name" value="Big_5"/>
    <property type="match status" value="2"/>
</dbReference>
<evidence type="ECO:0000259" key="3">
    <source>
        <dbReference type="Pfam" id="PF13205"/>
    </source>
</evidence>
<sequence length="1797" mass="200372">MIKSSEIFSFAGETSDKYNIVNININEGMLQDPFYSNRNFNKARIKGRNSSYFQNIQNDPKVFELQLAFDDSIKVTNSMLRAVQNWLCKNDGFHPLYFLEDCEPTSDGYDFDITKPKRIYMAVAIGSSNFNHFGLGGGYFNVTFETDSDVCYSLERGNYDYNVGEAVNTDDEQLDSSKVYFFNHGDFVIKPQIKIQVAHVSGTDVNNQGIRITGEAIDDLSLGGNSEPNDGFERSYPIPTTDYSKFPAFCFSEGKSASGFFQLLGTVFYGEKMVLGNNTYEFDLGYGKCYNKLESNILVPVTAKKANNTLVFNENSWVEDGSTVTIGDQCFEYDYNDLVSSQAIKVDISNYVGRATGRLHLSSNLLPNQKFKVGDITYTMIGGTNELIVKMSDHLLTDGSEINYLVNTDRNTLVSDNVNISTKHTRNISQCLLRNITKNSSDLGIRKMKYLDKNFVMCLWDSESGEDYQNEIDNVPINGRLVLTFDNQVNESTINNDTIQCRNIEGNQIQLTFDISKDKKIIGVTPKTAYNSDADYYLYVSKGVKDIKGNSFSQVRKIKFHTKKDGDSTASDSYNNVSAVKVFSIYSSKKIDSSTVTDSNVYVTKSGSGTHEEVNVKILDMGKSFSVSPRAKYEYGQSYTLHVTTGVKDVDGNSILSAEKKIDFTVQAQTNETVVTDDFEIITNAFVDKSISIPFTNRLSEDYLNTNTVVLEKENGDRVPIYVERSLSTPNILLVTPQGDLSYNTIYYLYVSGAVSYYDNSNIENPRKFKVITMTEDYAKNYNAPITNVQMGVPETGNLNQLHTDYTLVNTDKIITYDFDKTLDATTINNTNIYILDKNSNKYIDYTAQVGLAGEGIKISPNTVWEPDSSYSIYITPNVKITDKPRVFVAYADPDSGGNLGDYDNALDIFGKLGFEVIKTNDKDNNPYTVQGNAIVDKNGNIVQFKSTDIIIGDDTSYKSSDFDSNKNIKNGTVVVTIPRSVMTYEAKRIYGKDRIKTKEYMQKWADTIKNDAWITQQLYTEDTKILTFTTKLNNEKISIDLDGSISLDDNTLLITEIPKKIVGQTAGDTINLYEDRNDKMDFVIDSNMVIPNKIPQGAKAYAGRASDGETNPNKDDYNNAVEVLTKVGYLKENIIDTTTMKYEDKTKIVFHEGDLVIGGELAGSTSKDFDENGNLKTTSPQADDPNDTRLERISGIPRGISIYPARRLQGSGDDCTRTGTKKAMDDWVNLIKNANDGKTLESGYITNGVLNGVAVKYKIPNDACVYSTGCDFYNGLKYLGDMGYKFVNVGLMSLAEKMSLPFKEGDLVLGDVGASDTVASSGGTTSTTVTGVPSINIGKAKRLGGADRYETEKIIKAFAESLKPKGVEAGDIVKLKITIDSADNDGIIKTDSQNGYEGSQSKTSSGINENTRVEYHRVKAVKQLARNRMFIEFEEDIRTLHYIKEIEITDLYKLYETRIAENYLFTAPYQILIGDTKTITMLDIVKAINNTGTTGVEYSLYTFKHSVVLAQIASDDEIELDAIEYGSKGNIPVSLVDKLDPKNRFLTPSLEGGKDCTQDNAIVVLAKSIEKQNDKKERYNKDQYTVSYDSTSLTITHKMCGEKYNDIICLANVAQQIQSPYLITNTGTNVDNGSLINLKDFLIRQKQVAKWQNFTLIDGEDPTIEECIRALMRKIKEKQSTEIVVTYFKKDDGSDDKTGFNIEYAEIGEIGNIPLNTTCVNGRLSGKKLKGGLDGLQVGEVILMDGESQTIVSSTGKDRYKNFTGGWLSVPLSGVMLKIRRGNFTITFAYREKYYI</sequence>
<organism evidence="4 5">
    <name type="scientific">Clostridium aciditolerans</name>
    <dbReference type="NCBI Taxonomy" id="339861"/>
    <lineage>
        <taxon>Bacteria</taxon>
        <taxon>Bacillati</taxon>
        <taxon>Bacillota</taxon>
        <taxon>Clostridia</taxon>
        <taxon>Eubacteriales</taxon>
        <taxon>Clostridiaceae</taxon>
        <taxon>Clostridium</taxon>
    </lineage>
</organism>
<evidence type="ECO:0000313" key="5">
    <source>
        <dbReference type="Proteomes" id="UP000622687"/>
    </source>
</evidence>
<feature type="domain" description="SbsA Ig-like" evidence="3">
    <location>
        <begin position="473"/>
        <end position="562"/>
    </location>
</feature>
<gene>
    <name evidence="4" type="ORF">I6U51_23335</name>
</gene>
<evidence type="ECO:0000256" key="2">
    <source>
        <dbReference type="SAM" id="MobiDB-lite"/>
    </source>
</evidence>
<accession>A0A934M5Z7</accession>
<protein>
    <submittedName>
        <fullName evidence="4">Ig-like domain-containing protein</fullName>
    </submittedName>
</protein>
<feature type="domain" description="SbsA Ig-like" evidence="3">
    <location>
        <begin position="571"/>
        <end position="665"/>
    </location>
</feature>
<dbReference type="RefSeq" id="WP_211144954.1">
    <property type="nucleotide sequence ID" value="NZ_JAEEGB010000048.1"/>
</dbReference>
<feature type="region of interest" description="Disordered" evidence="2">
    <location>
        <begin position="1168"/>
        <end position="1190"/>
    </location>
</feature>
<proteinExistence type="predicted"/>
<evidence type="ECO:0000256" key="1">
    <source>
        <dbReference type="ARBA" id="ARBA00022729"/>
    </source>
</evidence>
<name>A0A934M5Z7_9CLOT</name>
<dbReference type="Proteomes" id="UP000622687">
    <property type="component" value="Unassembled WGS sequence"/>
</dbReference>
<dbReference type="InterPro" id="IPR032812">
    <property type="entry name" value="SbsA_Ig"/>
</dbReference>
<reference evidence="4" key="1">
    <citation type="submission" date="2020-12" db="EMBL/GenBank/DDBJ databases">
        <title>Clostridium thailandense sp. nov., a novel acetogenic bacterium isolated from peat land soil in Thailand.</title>
        <authorList>
            <person name="Chaikitkaew S."/>
            <person name="Birkeland N.K."/>
        </authorList>
    </citation>
    <scope>NUCLEOTIDE SEQUENCE</scope>
    <source>
        <strain evidence="4">DSM 17425</strain>
    </source>
</reference>
<dbReference type="InterPro" id="IPR014755">
    <property type="entry name" value="Cu-Rt/internalin_Ig-like"/>
</dbReference>
<dbReference type="Gene3D" id="2.60.40.1220">
    <property type="match status" value="2"/>
</dbReference>
<evidence type="ECO:0000313" key="4">
    <source>
        <dbReference type="EMBL" id="MBI6875610.1"/>
    </source>
</evidence>